<comment type="subcellular location">
    <subcellularLocation>
        <location evidence="10">Cell outer membrane</location>
        <topology evidence="10">Multi-pass membrane protein</topology>
    </subcellularLocation>
</comment>
<keyword evidence="4 10" id="KW-0812">Transmembrane</keyword>
<evidence type="ECO:0000256" key="7">
    <source>
        <dbReference type="ARBA" id="ARBA00023114"/>
    </source>
</evidence>
<evidence type="ECO:0000256" key="6">
    <source>
        <dbReference type="ARBA" id="ARBA00023065"/>
    </source>
</evidence>
<keyword evidence="5 10" id="KW-0732">Signal</keyword>
<dbReference type="AlphaFoldDB" id="A0A1B1UDB0"/>
<keyword evidence="7 10" id="KW-0626">Porin</keyword>
<evidence type="ECO:0000256" key="5">
    <source>
        <dbReference type="ARBA" id="ARBA00022729"/>
    </source>
</evidence>
<evidence type="ECO:0000313" key="12">
    <source>
        <dbReference type="Proteomes" id="UP000092839"/>
    </source>
</evidence>
<keyword evidence="6 10" id="KW-0406">Ion transport</keyword>
<comment type="similarity">
    <text evidence="1 10">Belongs to the alphaproteobacteria porin family.</text>
</comment>
<dbReference type="Proteomes" id="UP000092839">
    <property type="component" value="Chromosome"/>
</dbReference>
<keyword evidence="2 10" id="KW-0813">Transport</keyword>
<dbReference type="GO" id="GO:0006811">
    <property type="term" value="P:monoatomic ion transport"/>
    <property type="evidence" value="ECO:0007669"/>
    <property type="project" value="UniProtKB-KW"/>
</dbReference>
<reference evidence="11 12" key="1">
    <citation type="submission" date="2016-07" db="EMBL/GenBank/DDBJ databases">
        <title>Complete genome sequence of Bradyrhizobium icense LMTR 13T, a potential inoculant strain isolated from lima bean (Phaseolus lunatus) in Peru.</title>
        <authorList>
            <person name="Ormeno-Orrillo E."/>
            <person name="Duran D."/>
            <person name="Rogel M.A."/>
            <person name="Rey L."/>
            <person name="Imperial J."/>
            <person name="Ruiz-Argueso T."/>
            <person name="Martinez-Romero E."/>
        </authorList>
    </citation>
    <scope>NUCLEOTIDE SEQUENCE [LARGE SCALE GENOMIC DNA]</scope>
    <source>
        <strain evidence="11 12">LMTR 13</strain>
    </source>
</reference>
<dbReference type="GO" id="GO:0009279">
    <property type="term" value="C:cell outer membrane"/>
    <property type="evidence" value="ECO:0007669"/>
    <property type="project" value="UniProtKB-SubCell"/>
</dbReference>
<keyword evidence="9 10" id="KW-0998">Cell outer membrane</keyword>
<evidence type="ECO:0000256" key="4">
    <source>
        <dbReference type="ARBA" id="ARBA00022692"/>
    </source>
</evidence>
<evidence type="ECO:0000256" key="10">
    <source>
        <dbReference type="RuleBase" id="RU364005"/>
    </source>
</evidence>
<feature type="chain" id="PRO_5009362238" description="Porin" evidence="10">
    <location>
        <begin position="24"/>
        <end position="527"/>
    </location>
</feature>
<dbReference type="RefSeq" id="WP_065728035.1">
    <property type="nucleotide sequence ID" value="NZ_CP016428.1"/>
</dbReference>
<dbReference type="KEGG" id="bic:LMTR13_11835"/>
<dbReference type="OrthoDB" id="7801681at2"/>
<evidence type="ECO:0000313" key="11">
    <source>
        <dbReference type="EMBL" id="ANW00762.1"/>
    </source>
</evidence>
<sequence>MITARTFILGSAAGLMALSGAQAADLPVKAKAVEYVRICTLYGAGFFYIPGTDTCIKLGGYLRVDTTFNGGAHGTPAWSGDLGQQNRYRDYFVSRSRMALTVDTRTATEYGVVRTFGQGDFQFNNVGGGSANPSLPFSSNSLSTAGGGYVAVEFLFIQFAGFTFGKSASAYSTPWQGFPGNINSNLLGGQNTDTGVNNIQYTAEFGNGVSASIGLDDPTVWDRTSVYNLSIPGAIGANGTGSNAYAGVHAPDIVGRIRVDQAWGLFQLSAAAHEVNGSYNTLGAGAVPTALSEISGHPESKWGGAVMAALQIKNIPTGAGDDIKLDVSYAKGATKYVIATSGSSPNFAMFGDSGFGYQSVGFGATTDGVYFPGAAGTGGIALTTAWGVRGAFNHNWNPYWSTSLFGSYSAVRYDGGANDNLLGAGTSTAKGAYCAAFAASHSGQALAGNAAGNYTCNPDFNVSQLGVVTRWTPVKNLTFSGEVQWFHLDQKMSGSSVFTATAPKPNALYEFKDQDTVLLQFRAQRNF</sequence>
<evidence type="ECO:0000256" key="9">
    <source>
        <dbReference type="ARBA" id="ARBA00023237"/>
    </source>
</evidence>
<evidence type="ECO:0000256" key="8">
    <source>
        <dbReference type="ARBA" id="ARBA00023136"/>
    </source>
</evidence>
<keyword evidence="12" id="KW-1185">Reference proteome</keyword>
<dbReference type="Pfam" id="PF02530">
    <property type="entry name" value="Porin_2"/>
    <property type="match status" value="1"/>
</dbReference>
<protein>
    <recommendedName>
        <fullName evidence="10">Porin</fullName>
    </recommendedName>
</protein>
<dbReference type="GO" id="GO:0046930">
    <property type="term" value="C:pore complex"/>
    <property type="evidence" value="ECO:0007669"/>
    <property type="project" value="UniProtKB-KW"/>
</dbReference>
<evidence type="ECO:0000256" key="1">
    <source>
        <dbReference type="ARBA" id="ARBA00009521"/>
    </source>
</evidence>
<organism evidence="11 12">
    <name type="scientific">Bradyrhizobium icense</name>
    <dbReference type="NCBI Taxonomy" id="1274631"/>
    <lineage>
        <taxon>Bacteria</taxon>
        <taxon>Pseudomonadati</taxon>
        <taxon>Pseudomonadota</taxon>
        <taxon>Alphaproteobacteria</taxon>
        <taxon>Hyphomicrobiales</taxon>
        <taxon>Nitrobacteraceae</taxon>
        <taxon>Bradyrhizobium</taxon>
    </lineage>
</organism>
<comment type="domain">
    <text evidence="10">Consists of 16-stranded beta-barrel sheets, with large surface-exposed loops, that form a transmembrane pore at the center of each barrel. The pore is partially ocluded by a peptide loop that folds into the pore lumen.</text>
</comment>
<dbReference type="EMBL" id="CP016428">
    <property type="protein sequence ID" value="ANW00762.1"/>
    <property type="molecule type" value="Genomic_DNA"/>
</dbReference>
<evidence type="ECO:0000256" key="3">
    <source>
        <dbReference type="ARBA" id="ARBA00022452"/>
    </source>
</evidence>
<comment type="function">
    <text evidence="10">Forms passive diffusion pores that allow small molecular weight hydrophilic materials across the outer membrane.</text>
</comment>
<dbReference type="GO" id="GO:0015288">
    <property type="term" value="F:porin activity"/>
    <property type="evidence" value="ECO:0007669"/>
    <property type="project" value="UniProtKB-KW"/>
</dbReference>
<evidence type="ECO:0000256" key="2">
    <source>
        <dbReference type="ARBA" id="ARBA00022448"/>
    </source>
</evidence>
<accession>A0A1B1UDB0</accession>
<keyword evidence="8 10" id="KW-0472">Membrane</keyword>
<gene>
    <name evidence="11" type="ORF">LMTR13_11835</name>
</gene>
<dbReference type="STRING" id="1274631.LMTR13_11835"/>
<proteinExistence type="inferred from homology"/>
<keyword evidence="3 10" id="KW-1134">Transmembrane beta strand</keyword>
<feature type="signal peptide" evidence="10">
    <location>
        <begin position="1"/>
        <end position="23"/>
    </location>
</feature>
<name>A0A1B1UDB0_9BRAD</name>
<dbReference type="InterPro" id="IPR003684">
    <property type="entry name" value="Porin_alphabac"/>
</dbReference>